<name>A0A0L8VF97_9BACT</name>
<keyword evidence="1" id="KW-0732">Signal</keyword>
<evidence type="ECO:0000313" key="2">
    <source>
        <dbReference type="EMBL" id="KOH47043.1"/>
    </source>
</evidence>
<dbReference type="PROSITE" id="PS51257">
    <property type="entry name" value="PROKAR_LIPOPROTEIN"/>
    <property type="match status" value="1"/>
</dbReference>
<reference evidence="3" key="1">
    <citation type="submission" date="2015-07" db="EMBL/GenBank/DDBJ databases">
        <title>Genome sequencing of Sunxiuqinia dokdonensis strain SK.</title>
        <authorList>
            <person name="Ahn S."/>
            <person name="Kim B.-C."/>
        </authorList>
    </citation>
    <scope>NUCLEOTIDE SEQUENCE [LARGE SCALE GENOMIC DNA]</scope>
    <source>
        <strain evidence="3">SK</strain>
    </source>
</reference>
<gene>
    <name evidence="2" type="ORF">NC99_00860</name>
</gene>
<comment type="caution">
    <text evidence="2">The sequence shown here is derived from an EMBL/GenBank/DDBJ whole genome shotgun (WGS) entry which is preliminary data.</text>
</comment>
<sequence>MKRILSLGFLLAGLALLLGSCQDDSTNMRKKITGKAGELVVVVPTPTWEGATGKRFREVMAQPQLGLPQEEPIFDLIAVPPSAFKEIFKTSRNIVQIKISTTIDSSKVEFKKDIWAWPQAVVNIQAKSTEDFNQLFDQYSDRIVAYMLRAERDRLQLNYKKYHDKAAKNVIRDKFNIELNVPPGFKVTKERDDFAWVRYETPDISQGILIHTYPYTSDSTFTENYILNKRDSILQAHVEGPADGSYMTTEHQLPAIFNVFELRKNYAAETRGLWKVEGDYMGGPFINLTVLDAANNRIVMLDGYVYAPRFDKRNLLRQVEAMVYSVEFPDQQKNDKITSQAKMGN</sequence>
<accession>A0A0L8VF97</accession>
<protein>
    <recommendedName>
        <fullName evidence="4">DUF4837 domain-containing protein</fullName>
    </recommendedName>
</protein>
<feature type="signal peptide" evidence="1">
    <location>
        <begin position="1"/>
        <end position="25"/>
    </location>
</feature>
<dbReference type="Pfam" id="PF16125">
    <property type="entry name" value="DUF4837"/>
    <property type="match status" value="1"/>
</dbReference>
<dbReference type="RefSeq" id="WP_053178707.1">
    <property type="nucleotide sequence ID" value="NZ_LGIA01000006.1"/>
</dbReference>
<dbReference type="AlphaFoldDB" id="A0A0L8VF97"/>
<evidence type="ECO:0000256" key="1">
    <source>
        <dbReference type="SAM" id="SignalP"/>
    </source>
</evidence>
<organism evidence="2 3">
    <name type="scientific">Sunxiuqinia dokdonensis</name>
    <dbReference type="NCBI Taxonomy" id="1409788"/>
    <lineage>
        <taxon>Bacteria</taxon>
        <taxon>Pseudomonadati</taxon>
        <taxon>Bacteroidota</taxon>
        <taxon>Bacteroidia</taxon>
        <taxon>Marinilabiliales</taxon>
        <taxon>Prolixibacteraceae</taxon>
        <taxon>Sunxiuqinia</taxon>
    </lineage>
</organism>
<dbReference type="STRING" id="1409788.NC99_00860"/>
<dbReference type="EMBL" id="LGIA01000006">
    <property type="protein sequence ID" value="KOH47043.1"/>
    <property type="molecule type" value="Genomic_DNA"/>
</dbReference>
<dbReference type="Proteomes" id="UP000036958">
    <property type="component" value="Unassembled WGS sequence"/>
</dbReference>
<evidence type="ECO:0008006" key="4">
    <source>
        <dbReference type="Google" id="ProtNLM"/>
    </source>
</evidence>
<evidence type="ECO:0000313" key="3">
    <source>
        <dbReference type="Proteomes" id="UP000036958"/>
    </source>
</evidence>
<feature type="chain" id="PRO_5005591811" description="DUF4837 domain-containing protein" evidence="1">
    <location>
        <begin position="26"/>
        <end position="345"/>
    </location>
</feature>
<keyword evidence="3" id="KW-1185">Reference proteome</keyword>
<dbReference type="InterPro" id="IPR032286">
    <property type="entry name" value="DUF4837"/>
</dbReference>
<proteinExistence type="predicted"/>